<evidence type="ECO:0000256" key="3">
    <source>
        <dbReference type="ARBA" id="ARBA00022723"/>
    </source>
</evidence>
<evidence type="ECO:0000256" key="5">
    <source>
        <dbReference type="ARBA" id="ARBA00037900"/>
    </source>
</evidence>
<dbReference type="Proteomes" id="UP000216352">
    <property type="component" value="Unassembled WGS sequence"/>
</dbReference>
<dbReference type="PANTHER" id="PTHR11080">
    <property type="entry name" value="PYRAZINAMIDASE/NICOTINAMIDASE"/>
    <property type="match status" value="1"/>
</dbReference>
<keyword evidence="3" id="KW-0479">Metal-binding</keyword>
<evidence type="ECO:0000256" key="6">
    <source>
        <dbReference type="ARBA" id="ARBA00039017"/>
    </source>
</evidence>
<accession>A0A261FWX8</accession>
<evidence type="ECO:0000259" key="8">
    <source>
        <dbReference type="Pfam" id="PF00857"/>
    </source>
</evidence>
<feature type="domain" description="Isochorismatase-like" evidence="8">
    <location>
        <begin position="5"/>
        <end position="195"/>
    </location>
</feature>
<reference evidence="9 10" key="1">
    <citation type="journal article" date="2017" name="BMC Genomics">
        <title>Comparative genomic and phylogenomic analyses of the Bifidobacteriaceae family.</title>
        <authorList>
            <person name="Lugli G.A."/>
            <person name="Milani C."/>
            <person name="Turroni F."/>
            <person name="Duranti S."/>
            <person name="Mancabelli L."/>
            <person name="Mangifesta M."/>
            <person name="Ferrario C."/>
            <person name="Modesto M."/>
            <person name="Mattarelli P."/>
            <person name="Jiri K."/>
            <person name="van Sinderen D."/>
            <person name="Ventura M."/>
        </authorList>
    </citation>
    <scope>NUCLEOTIDE SEQUENCE [LARGE SCALE GENOMIC DNA]</scope>
    <source>
        <strain evidence="9 10">DSM 28807</strain>
    </source>
</reference>
<dbReference type="STRING" id="1603886.GCA_001895165_01245"/>
<dbReference type="Gene3D" id="3.40.50.850">
    <property type="entry name" value="Isochorismatase-like"/>
    <property type="match status" value="1"/>
</dbReference>
<evidence type="ECO:0000256" key="7">
    <source>
        <dbReference type="ARBA" id="ARBA00043224"/>
    </source>
</evidence>
<evidence type="ECO:0000256" key="4">
    <source>
        <dbReference type="ARBA" id="ARBA00022801"/>
    </source>
</evidence>
<protein>
    <recommendedName>
        <fullName evidence="6">nicotinamidase</fullName>
        <ecNumber evidence="6">3.5.1.19</ecNumber>
    </recommendedName>
    <alternativeName>
        <fullName evidence="7">Nicotinamide deamidase</fullName>
    </alternativeName>
</protein>
<sequence length="204" mass="22073">MVRKALIVVDVQPTFCEGGELGVEGGDAVAGRIAAYVAAHRDEYAYIATTQDWHIEPGGHWSDQPDFVDTWPVHGKAGTPNAELHPAVKALNIEHHFKKGQYSAAYSGFEGIEDNTDRIQTRDEVAAEAEAGRTLATALADADVTQVDVVGIAESHCVKETALDAQRLGYDVRVFTDLTVPVSAELGQVAREEMSDNDIELVRS</sequence>
<dbReference type="InterPro" id="IPR052347">
    <property type="entry name" value="Isochorismatase_Nicotinamidase"/>
</dbReference>
<dbReference type="Pfam" id="PF00857">
    <property type="entry name" value="Isochorismatase"/>
    <property type="match status" value="1"/>
</dbReference>
<dbReference type="InterPro" id="IPR000868">
    <property type="entry name" value="Isochorismatase-like_dom"/>
</dbReference>
<keyword evidence="4" id="KW-0378">Hydrolase</keyword>
<keyword evidence="2" id="KW-0662">Pyridine nucleotide biosynthesis</keyword>
<dbReference type="PANTHER" id="PTHR11080:SF2">
    <property type="entry name" value="LD05707P"/>
    <property type="match status" value="1"/>
</dbReference>
<dbReference type="SUPFAM" id="SSF52499">
    <property type="entry name" value="Isochorismatase-like hydrolases"/>
    <property type="match status" value="1"/>
</dbReference>
<keyword evidence="10" id="KW-1185">Reference proteome</keyword>
<evidence type="ECO:0000256" key="1">
    <source>
        <dbReference type="ARBA" id="ARBA00006336"/>
    </source>
</evidence>
<comment type="caution">
    <text evidence="9">The sequence shown here is derived from an EMBL/GenBank/DDBJ whole genome shotgun (WGS) entry which is preliminary data.</text>
</comment>
<evidence type="ECO:0000313" key="9">
    <source>
        <dbReference type="EMBL" id="OZG63443.1"/>
    </source>
</evidence>
<comment type="similarity">
    <text evidence="1">Belongs to the isochorismatase family.</text>
</comment>
<gene>
    <name evidence="9" type="ORF">BLEM_0146</name>
</gene>
<dbReference type="EMBL" id="MWWX01000001">
    <property type="protein sequence ID" value="OZG63443.1"/>
    <property type="molecule type" value="Genomic_DNA"/>
</dbReference>
<name>A0A261FWX8_9BIFI</name>
<organism evidence="9 10">
    <name type="scientific">Bifidobacterium lemurum</name>
    <dbReference type="NCBI Taxonomy" id="1603886"/>
    <lineage>
        <taxon>Bacteria</taxon>
        <taxon>Bacillati</taxon>
        <taxon>Actinomycetota</taxon>
        <taxon>Actinomycetes</taxon>
        <taxon>Bifidobacteriales</taxon>
        <taxon>Bifidobacteriaceae</taxon>
        <taxon>Bifidobacterium</taxon>
    </lineage>
</organism>
<dbReference type="GO" id="GO:0019363">
    <property type="term" value="P:pyridine nucleotide biosynthetic process"/>
    <property type="evidence" value="ECO:0007669"/>
    <property type="project" value="UniProtKB-KW"/>
</dbReference>
<dbReference type="AlphaFoldDB" id="A0A261FWX8"/>
<dbReference type="RefSeq" id="WP_072725583.1">
    <property type="nucleotide sequence ID" value="NZ_BDIS01000015.1"/>
</dbReference>
<dbReference type="GO" id="GO:0046872">
    <property type="term" value="F:metal ion binding"/>
    <property type="evidence" value="ECO:0007669"/>
    <property type="project" value="UniProtKB-KW"/>
</dbReference>
<evidence type="ECO:0000313" key="10">
    <source>
        <dbReference type="Proteomes" id="UP000216352"/>
    </source>
</evidence>
<comment type="pathway">
    <text evidence="5">Cofactor biosynthesis; nicotinate biosynthesis; nicotinate from nicotinamide: step 1/1.</text>
</comment>
<dbReference type="OrthoDB" id="9791276at2"/>
<dbReference type="EC" id="3.5.1.19" evidence="6"/>
<proteinExistence type="inferred from homology"/>
<evidence type="ECO:0000256" key="2">
    <source>
        <dbReference type="ARBA" id="ARBA00022642"/>
    </source>
</evidence>
<dbReference type="GO" id="GO:0008936">
    <property type="term" value="F:nicotinamidase activity"/>
    <property type="evidence" value="ECO:0007669"/>
    <property type="project" value="UniProtKB-EC"/>
</dbReference>
<dbReference type="InterPro" id="IPR036380">
    <property type="entry name" value="Isochorismatase-like_sf"/>
</dbReference>